<keyword evidence="1" id="KW-0678">Repressor</keyword>
<dbReference type="InterPro" id="IPR014710">
    <property type="entry name" value="RmlC-like_jellyroll"/>
</dbReference>
<dbReference type="SMART" id="SM00342">
    <property type="entry name" value="HTH_ARAC"/>
    <property type="match status" value="1"/>
</dbReference>
<dbReference type="Gene3D" id="2.60.120.10">
    <property type="entry name" value="Jelly Rolls"/>
    <property type="match status" value="1"/>
</dbReference>
<keyword evidence="8" id="KW-1185">Reference proteome</keyword>
<evidence type="ECO:0000256" key="1">
    <source>
        <dbReference type="ARBA" id="ARBA00022491"/>
    </source>
</evidence>
<keyword evidence="3" id="KW-0238">DNA-binding</keyword>
<dbReference type="InterPro" id="IPR020449">
    <property type="entry name" value="Tscrpt_reg_AraC-type_HTH"/>
</dbReference>
<dbReference type="PANTHER" id="PTHR11019:SF190">
    <property type="entry name" value="ARAC-FAMILY REGULATORY PROTEIN"/>
    <property type="match status" value="1"/>
</dbReference>
<proteinExistence type="predicted"/>
<feature type="domain" description="HTH araC/xylS-type" evidence="6">
    <location>
        <begin position="161"/>
        <end position="258"/>
    </location>
</feature>
<evidence type="ECO:0000313" key="8">
    <source>
        <dbReference type="Proteomes" id="UP000295611"/>
    </source>
</evidence>
<sequence>MIAHTVQYPPDFVTLPYPIYVRLNEFETNDRFLSHRHPWGQLSYSASGVMALTIEGRPFRVPPQYALWTPPEKEHDAHTLQGGRHHSVYIDAALCRGLPAEPCALQLSPILKAILEDFATRRLNVPHTPADRRLTEVLLDQMRQARCSDSYLPGSNDPQLSRLLDALQHCPGNNDTLAQWAEQLHSTERTLARRCQRELGMSFGEWRQRLRFLTALSMLEKDLSVLHIALDLGYSTASAFIAMFQRRSGLTPEQYRRQHQ</sequence>
<evidence type="ECO:0000313" key="7">
    <source>
        <dbReference type="EMBL" id="TDR82886.1"/>
    </source>
</evidence>
<dbReference type="GO" id="GO:0003700">
    <property type="term" value="F:DNA-binding transcription factor activity"/>
    <property type="evidence" value="ECO:0007669"/>
    <property type="project" value="InterPro"/>
</dbReference>
<dbReference type="Proteomes" id="UP000295611">
    <property type="component" value="Unassembled WGS sequence"/>
</dbReference>
<dbReference type="SUPFAM" id="SSF46689">
    <property type="entry name" value="Homeodomain-like"/>
    <property type="match status" value="2"/>
</dbReference>
<dbReference type="InterPro" id="IPR018060">
    <property type="entry name" value="HTH_AraC"/>
</dbReference>
<keyword evidence="2" id="KW-0805">Transcription regulation</keyword>
<dbReference type="AlphaFoldDB" id="A0A4R7BGM9"/>
<evidence type="ECO:0000256" key="5">
    <source>
        <dbReference type="ARBA" id="ARBA00023163"/>
    </source>
</evidence>
<evidence type="ECO:0000256" key="4">
    <source>
        <dbReference type="ARBA" id="ARBA00023159"/>
    </source>
</evidence>
<dbReference type="RefSeq" id="WP_133678205.1">
    <property type="nucleotide sequence ID" value="NZ_SNZP01000001.1"/>
</dbReference>
<dbReference type="PROSITE" id="PS01124">
    <property type="entry name" value="HTH_ARAC_FAMILY_2"/>
    <property type="match status" value="1"/>
</dbReference>
<comment type="caution">
    <text evidence="7">The sequence shown here is derived from an EMBL/GenBank/DDBJ whole genome shotgun (WGS) entry which is preliminary data.</text>
</comment>
<dbReference type="PRINTS" id="PR00032">
    <property type="entry name" value="HTHARAC"/>
</dbReference>
<dbReference type="InterPro" id="IPR037923">
    <property type="entry name" value="HTH-like"/>
</dbReference>
<dbReference type="Gene3D" id="1.10.10.60">
    <property type="entry name" value="Homeodomain-like"/>
    <property type="match status" value="1"/>
</dbReference>
<dbReference type="SUPFAM" id="SSF51215">
    <property type="entry name" value="Regulatory protein AraC"/>
    <property type="match status" value="1"/>
</dbReference>
<name>A0A4R7BGM9_9NEIS</name>
<dbReference type="Pfam" id="PF02311">
    <property type="entry name" value="AraC_binding"/>
    <property type="match status" value="1"/>
</dbReference>
<accession>A0A4R7BGM9</accession>
<dbReference type="GO" id="GO:0043565">
    <property type="term" value="F:sequence-specific DNA binding"/>
    <property type="evidence" value="ECO:0007669"/>
    <property type="project" value="InterPro"/>
</dbReference>
<dbReference type="CDD" id="cd06124">
    <property type="entry name" value="cupin_NimR-like_N"/>
    <property type="match status" value="1"/>
</dbReference>
<protein>
    <submittedName>
        <fullName evidence="7">AraC family transcriptional regulator</fullName>
    </submittedName>
</protein>
<dbReference type="Pfam" id="PF12833">
    <property type="entry name" value="HTH_18"/>
    <property type="match status" value="1"/>
</dbReference>
<dbReference type="OrthoDB" id="9804543at2"/>
<evidence type="ECO:0000256" key="2">
    <source>
        <dbReference type="ARBA" id="ARBA00023015"/>
    </source>
</evidence>
<keyword evidence="4" id="KW-0010">Activator</keyword>
<gene>
    <name evidence="7" type="ORF">DFP86_101276</name>
</gene>
<dbReference type="InterPro" id="IPR009057">
    <property type="entry name" value="Homeodomain-like_sf"/>
</dbReference>
<organism evidence="7 8">
    <name type="scientific">Paludibacterium purpuratum</name>
    <dbReference type="NCBI Taxonomy" id="1144873"/>
    <lineage>
        <taxon>Bacteria</taxon>
        <taxon>Pseudomonadati</taxon>
        <taxon>Pseudomonadota</taxon>
        <taxon>Betaproteobacteria</taxon>
        <taxon>Neisseriales</taxon>
        <taxon>Chromobacteriaceae</taxon>
        <taxon>Paludibacterium</taxon>
    </lineage>
</organism>
<keyword evidence="5" id="KW-0804">Transcription</keyword>
<evidence type="ECO:0000256" key="3">
    <source>
        <dbReference type="ARBA" id="ARBA00023125"/>
    </source>
</evidence>
<dbReference type="PANTHER" id="PTHR11019">
    <property type="entry name" value="HTH-TYPE TRANSCRIPTIONAL REGULATOR NIMR"/>
    <property type="match status" value="1"/>
</dbReference>
<dbReference type="FunFam" id="1.10.10.60:FF:000132">
    <property type="entry name" value="AraC family transcriptional regulator"/>
    <property type="match status" value="1"/>
</dbReference>
<dbReference type="EMBL" id="SNZP01000001">
    <property type="protein sequence ID" value="TDR82886.1"/>
    <property type="molecule type" value="Genomic_DNA"/>
</dbReference>
<reference evidence="7 8" key="1">
    <citation type="submission" date="2019-03" db="EMBL/GenBank/DDBJ databases">
        <title>Genomic Encyclopedia of Type Strains, Phase III (KMG-III): the genomes of soil and plant-associated and newly described type strains.</title>
        <authorList>
            <person name="Whitman W."/>
        </authorList>
    </citation>
    <scope>NUCLEOTIDE SEQUENCE [LARGE SCALE GENOMIC DNA]</scope>
    <source>
        <strain evidence="7 8">CECT 8976</strain>
    </source>
</reference>
<evidence type="ECO:0000259" key="6">
    <source>
        <dbReference type="PROSITE" id="PS01124"/>
    </source>
</evidence>
<dbReference type="InterPro" id="IPR003313">
    <property type="entry name" value="AraC-bd"/>
</dbReference>